<dbReference type="Proteomes" id="UP000235145">
    <property type="component" value="Unassembled WGS sequence"/>
</dbReference>
<dbReference type="EMBL" id="NBSK02000004">
    <property type="protein sequence ID" value="KAJ0214639.1"/>
    <property type="molecule type" value="Genomic_DNA"/>
</dbReference>
<feature type="domain" description="COG complex component COG2 C-terminal" evidence="2">
    <location>
        <begin position="3"/>
        <end position="78"/>
    </location>
</feature>
<dbReference type="InterPro" id="IPR024603">
    <property type="entry name" value="COG_complex_COG2_C"/>
</dbReference>
<keyword evidence="4" id="KW-1185">Reference proteome</keyword>
<evidence type="ECO:0000256" key="1">
    <source>
        <dbReference type="SAM" id="MobiDB-lite"/>
    </source>
</evidence>
<sequence>MTYLREDRRGKLIEGAAVKITGRYNDLAADIVNTARKTETSLQRIRKGAQRRAGATSDVSDHNVSETDRICMQLFLDIQEYGRNLAGLGVEAAKIPAYGSLWQLVAPQDRQGEIRF</sequence>
<organism evidence="3 4">
    <name type="scientific">Lactuca sativa</name>
    <name type="common">Garden lettuce</name>
    <dbReference type="NCBI Taxonomy" id="4236"/>
    <lineage>
        <taxon>Eukaryota</taxon>
        <taxon>Viridiplantae</taxon>
        <taxon>Streptophyta</taxon>
        <taxon>Embryophyta</taxon>
        <taxon>Tracheophyta</taxon>
        <taxon>Spermatophyta</taxon>
        <taxon>Magnoliopsida</taxon>
        <taxon>eudicotyledons</taxon>
        <taxon>Gunneridae</taxon>
        <taxon>Pentapetalae</taxon>
        <taxon>asterids</taxon>
        <taxon>campanulids</taxon>
        <taxon>Asterales</taxon>
        <taxon>Asteraceae</taxon>
        <taxon>Cichorioideae</taxon>
        <taxon>Cichorieae</taxon>
        <taxon>Lactucinae</taxon>
        <taxon>Lactuca</taxon>
    </lineage>
</organism>
<dbReference type="GO" id="GO:0007030">
    <property type="term" value="P:Golgi organization"/>
    <property type="evidence" value="ECO:0007669"/>
    <property type="project" value="InterPro"/>
</dbReference>
<dbReference type="InterPro" id="IPR009316">
    <property type="entry name" value="COG2"/>
</dbReference>
<reference evidence="3 4" key="1">
    <citation type="journal article" date="2017" name="Nat. Commun.">
        <title>Genome assembly with in vitro proximity ligation data and whole-genome triplication in lettuce.</title>
        <authorList>
            <person name="Reyes-Chin-Wo S."/>
            <person name="Wang Z."/>
            <person name="Yang X."/>
            <person name="Kozik A."/>
            <person name="Arikit S."/>
            <person name="Song C."/>
            <person name="Xia L."/>
            <person name="Froenicke L."/>
            <person name="Lavelle D.O."/>
            <person name="Truco M.J."/>
            <person name="Xia R."/>
            <person name="Zhu S."/>
            <person name="Xu C."/>
            <person name="Xu H."/>
            <person name="Xu X."/>
            <person name="Cox K."/>
            <person name="Korf I."/>
            <person name="Meyers B.C."/>
            <person name="Michelmore R.W."/>
        </authorList>
    </citation>
    <scope>NUCLEOTIDE SEQUENCE [LARGE SCALE GENOMIC DNA]</scope>
    <source>
        <strain evidence="4">cv. Salinas</strain>
        <tissue evidence="3">Seedlings</tissue>
    </source>
</reference>
<proteinExistence type="predicted"/>
<evidence type="ECO:0000313" key="3">
    <source>
        <dbReference type="EMBL" id="KAJ0214639.1"/>
    </source>
</evidence>
<evidence type="ECO:0000313" key="4">
    <source>
        <dbReference type="Proteomes" id="UP000235145"/>
    </source>
</evidence>
<protein>
    <recommendedName>
        <fullName evidence="2">COG complex component COG2 C-terminal domain-containing protein</fullName>
    </recommendedName>
</protein>
<dbReference type="PANTHER" id="PTHR12961:SF0">
    <property type="entry name" value="CONSERVED OLIGOMERIC GOLGI COMPLEX SUBUNIT 2"/>
    <property type="match status" value="1"/>
</dbReference>
<evidence type="ECO:0000259" key="2">
    <source>
        <dbReference type="Pfam" id="PF12022"/>
    </source>
</evidence>
<gene>
    <name evidence="3" type="ORF">LSAT_V11C400188700</name>
</gene>
<dbReference type="Pfam" id="PF12022">
    <property type="entry name" value="COG2_C"/>
    <property type="match status" value="1"/>
</dbReference>
<feature type="region of interest" description="Disordered" evidence="1">
    <location>
        <begin position="42"/>
        <end position="62"/>
    </location>
</feature>
<accession>A0A9R1XLZ1</accession>
<dbReference type="GO" id="GO:0016020">
    <property type="term" value="C:membrane"/>
    <property type="evidence" value="ECO:0007669"/>
    <property type="project" value="InterPro"/>
</dbReference>
<name>A0A9R1XLZ1_LACSA</name>
<dbReference type="GO" id="GO:0015031">
    <property type="term" value="P:protein transport"/>
    <property type="evidence" value="ECO:0007669"/>
    <property type="project" value="InterPro"/>
</dbReference>
<dbReference type="AlphaFoldDB" id="A0A9R1XLZ1"/>
<dbReference type="PANTHER" id="PTHR12961">
    <property type="entry name" value="CONSERVED OLIGOMERIC GOLGI COMPLEX COMPONENT 2"/>
    <property type="match status" value="1"/>
</dbReference>
<comment type="caution">
    <text evidence="3">The sequence shown here is derived from an EMBL/GenBank/DDBJ whole genome shotgun (WGS) entry which is preliminary data.</text>
</comment>